<dbReference type="Gene3D" id="1.10.443.10">
    <property type="entry name" value="Intergrase catalytic core"/>
    <property type="match status" value="1"/>
</dbReference>
<evidence type="ECO:0000313" key="10">
    <source>
        <dbReference type="EMBL" id="ABB16077.1"/>
    </source>
</evidence>
<dbReference type="EMBL" id="CP000141">
    <property type="protein sequence ID" value="ABB16077.1"/>
    <property type="molecule type" value="Genomic_DNA"/>
</dbReference>
<dbReference type="InterPro" id="IPR050090">
    <property type="entry name" value="Tyrosine_recombinase_XerCD"/>
</dbReference>
<keyword evidence="5" id="KW-0233">DNA recombination</keyword>
<dbReference type="InterPro" id="IPR044068">
    <property type="entry name" value="CB"/>
</dbReference>
<dbReference type="Gene3D" id="1.10.150.130">
    <property type="match status" value="1"/>
</dbReference>
<feature type="domain" description="Tyr recombinase" evidence="8">
    <location>
        <begin position="115"/>
        <end position="296"/>
    </location>
</feature>
<evidence type="ECO:0000256" key="3">
    <source>
        <dbReference type="ARBA" id="ARBA00022908"/>
    </source>
</evidence>
<dbReference type="AlphaFoldDB" id="Q3ADT9"/>
<dbReference type="PROSITE" id="PS51898">
    <property type="entry name" value="TYR_RECOMBINASE"/>
    <property type="match status" value="1"/>
</dbReference>
<evidence type="ECO:0000256" key="6">
    <source>
        <dbReference type="PROSITE-ProRule" id="PRU01248"/>
    </source>
</evidence>
<name>Q3ADT9_CARHZ</name>
<reference evidence="10 11" key="1">
    <citation type="journal article" date="2005" name="PLoS Genet.">
        <title>Life in hot carbon monoxide: the complete genome sequence of Carboxydothermus hydrogenoformans Z-2901.</title>
        <authorList>
            <person name="Wu M."/>
            <person name="Ren Q."/>
            <person name="Durkin A.S."/>
            <person name="Daugherty S.C."/>
            <person name="Brinkac L.M."/>
            <person name="Dodson R.J."/>
            <person name="Madupu R."/>
            <person name="Sullivan S.A."/>
            <person name="Kolonay J.F."/>
            <person name="Haft D.H."/>
            <person name="Nelson W.C."/>
            <person name="Tallon L.J."/>
            <person name="Jones K.M."/>
            <person name="Ulrich L.E."/>
            <person name="Gonzalez J.M."/>
            <person name="Zhulin I.B."/>
            <person name="Robb F.T."/>
            <person name="Eisen J.A."/>
        </authorList>
    </citation>
    <scope>NUCLEOTIDE SEQUENCE [LARGE SCALE GENOMIC DNA]</scope>
    <source>
        <strain evidence="11">ATCC BAA-161 / DSM 6008 / Z-2901</strain>
    </source>
</reference>
<dbReference type="InterPro" id="IPR002104">
    <property type="entry name" value="Integrase_catalytic"/>
</dbReference>
<keyword evidence="11" id="KW-1185">Reference proteome</keyword>
<dbReference type="RefSeq" id="WP_011343771.1">
    <property type="nucleotide sequence ID" value="NC_007503.1"/>
</dbReference>
<protein>
    <submittedName>
        <fullName evidence="10">Site-specific recombinase, phage integrase family</fullName>
    </submittedName>
</protein>
<gene>
    <name evidence="10" type="ordered locus">CHY_0843</name>
</gene>
<evidence type="ECO:0000256" key="5">
    <source>
        <dbReference type="ARBA" id="ARBA00023172"/>
    </source>
</evidence>
<keyword evidence="3" id="KW-0229">DNA integration</keyword>
<dbReference type="InterPro" id="IPR011010">
    <property type="entry name" value="DNA_brk_join_enz"/>
</dbReference>
<dbReference type="PROSITE" id="PS51900">
    <property type="entry name" value="CB"/>
    <property type="match status" value="1"/>
</dbReference>
<comment type="function">
    <text evidence="1">Site-specific tyrosine recombinase, which acts by catalyzing the cutting and rejoining of the recombining DNA molecules.</text>
</comment>
<dbReference type="SUPFAM" id="SSF56349">
    <property type="entry name" value="DNA breaking-rejoining enzymes"/>
    <property type="match status" value="1"/>
</dbReference>
<evidence type="ECO:0000256" key="7">
    <source>
        <dbReference type="SAM" id="MobiDB-lite"/>
    </source>
</evidence>
<organism evidence="10 11">
    <name type="scientific">Carboxydothermus hydrogenoformans (strain ATCC BAA-161 / DSM 6008 / Z-2901)</name>
    <dbReference type="NCBI Taxonomy" id="246194"/>
    <lineage>
        <taxon>Bacteria</taxon>
        <taxon>Bacillati</taxon>
        <taxon>Bacillota</taxon>
        <taxon>Clostridia</taxon>
        <taxon>Thermoanaerobacterales</taxon>
        <taxon>Thermoanaerobacteraceae</taxon>
        <taxon>Carboxydothermus</taxon>
    </lineage>
</organism>
<dbReference type="GO" id="GO:0015074">
    <property type="term" value="P:DNA integration"/>
    <property type="evidence" value="ECO:0007669"/>
    <property type="project" value="UniProtKB-KW"/>
</dbReference>
<evidence type="ECO:0000259" key="9">
    <source>
        <dbReference type="PROSITE" id="PS51900"/>
    </source>
</evidence>
<feature type="region of interest" description="Disordered" evidence="7">
    <location>
        <begin position="296"/>
        <end position="320"/>
    </location>
</feature>
<sequence length="320" mass="36924">MPKSNVLRLPLSLKITWQDLLDEFILVKEAEGRSARTIHDYRFHIERFFNRFPHALESYTSLRQSVLKYFTEKASPSTRNKRLAHLKAFFSWCAKEGYIPANPAEGIKRAKEDITNIRHVSLEEVKKLLQQPDKKTYTGLRDYCLMLVQIDTGVRPGELLQVRGSDLSLESREIRIRPEVAKTRIGRTLIITPFTAQQIARFLRIRPEHWGDDVPLFASENGITLNENDWAKRVRQYCKKAGVKVTPYGLRHTFAIEFLKAGGDPFSLQRILGHTDLTMTRRYVRLSQDDIKEVHEKASPVQKLQQMGKRAPRKLSGGGK</sequence>
<dbReference type="Pfam" id="PF02899">
    <property type="entry name" value="Phage_int_SAM_1"/>
    <property type="match status" value="1"/>
</dbReference>
<evidence type="ECO:0000256" key="2">
    <source>
        <dbReference type="ARBA" id="ARBA00008857"/>
    </source>
</evidence>
<dbReference type="CDD" id="cd00397">
    <property type="entry name" value="DNA_BRE_C"/>
    <property type="match status" value="1"/>
</dbReference>
<dbReference type="KEGG" id="chy:CHY_0843"/>
<dbReference type="InterPro" id="IPR004107">
    <property type="entry name" value="Integrase_SAM-like_N"/>
</dbReference>
<evidence type="ECO:0000256" key="1">
    <source>
        <dbReference type="ARBA" id="ARBA00003283"/>
    </source>
</evidence>
<dbReference type="PANTHER" id="PTHR30349:SF64">
    <property type="entry name" value="PROPHAGE INTEGRASE INTD-RELATED"/>
    <property type="match status" value="1"/>
</dbReference>
<dbReference type="HOGENOM" id="CLU_027562_9_2_9"/>
<dbReference type="Pfam" id="PF00589">
    <property type="entry name" value="Phage_integrase"/>
    <property type="match status" value="1"/>
</dbReference>
<dbReference type="eggNOG" id="COG4974">
    <property type="taxonomic scope" value="Bacteria"/>
</dbReference>
<accession>Q3ADT9</accession>
<keyword evidence="4 6" id="KW-0238">DNA-binding</keyword>
<feature type="domain" description="Core-binding (CB)" evidence="9">
    <location>
        <begin position="15"/>
        <end position="94"/>
    </location>
</feature>
<dbReference type="STRING" id="246194.CHY_0843"/>
<dbReference type="GO" id="GO:0006310">
    <property type="term" value="P:DNA recombination"/>
    <property type="evidence" value="ECO:0007669"/>
    <property type="project" value="UniProtKB-KW"/>
</dbReference>
<dbReference type="GO" id="GO:0003677">
    <property type="term" value="F:DNA binding"/>
    <property type="evidence" value="ECO:0007669"/>
    <property type="project" value="UniProtKB-UniRule"/>
</dbReference>
<dbReference type="OrthoDB" id="9785687at2"/>
<evidence type="ECO:0000313" key="11">
    <source>
        <dbReference type="Proteomes" id="UP000002706"/>
    </source>
</evidence>
<dbReference type="PANTHER" id="PTHR30349">
    <property type="entry name" value="PHAGE INTEGRASE-RELATED"/>
    <property type="match status" value="1"/>
</dbReference>
<evidence type="ECO:0000259" key="8">
    <source>
        <dbReference type="PROSITE" id="PS51898"/>
    </source>
</evidence>
<comment type="similarity">
    <text evidence="2">Belongs to the 'phage' integrase family.</text>
</comment>
<dbReference type="InParanoid" id="Q3ADT9"/>
<dbReference type="Proteomes" id="UP000002706">
    <property type="component" value="Chromosome"/>
</dbReference>
<evidence type="ECO:0000256" key="4">
    <source>
        <dbReference type="ARBA" id="ARBA00023125"/>
    </source>
</evidence>
<proteinExistence type="inferred from homology"/>
<dbReference type="InterPro" id="IPR010998">
    <property type="entry name" value="Integrase_recombinase_N"/>
</dbReference>
<dbReference type="InterPro" id="IPR013762">
    <property type="entry name" value="Integrase-like_cat_sf"/>
</dbReference>